<dbReference type="InterPro" id="IPR006141">
    <property type="entry name" value="Intein_N"/>
</dbReference>
<dbReference type="InterPro" id="IPR001767">
    <property type="entry name" value="Hedgehog_Hint"/>
</dbReference>
<evidence type="ECO:0000313" key="19">
    <source>
        <dbReference type="RefSeq" id="XP_065666000.1"/>
    </source>
</evidence>
<keyword evidence="15" id="KW-0256">Endoplasmic reticulum</keyword>
<protein>
    <recommendedName>
        <fullName evidence="15">Hedgehog protein</fullName>
    </recommendedName>
</protein>
<comment type="subcellular location">
    <molecule>Sonic hedgehog protein</molecule>
    <subcellularLocation>
        <location evidence="15">Endoplasmic reticulum membrane</location>
    </subcellularLocation>
    <subcellularLocation>
        <location evidence="15">Golgi apparatus membrane</location>
    </subcellularLocation>
</comment>
<dbReference type="InterPro" id="IPR003587">
    <property type="entry name" value="Hint_dom_N"/>
</dbReference>
<keyword evidence="8 15" id="KW-0378">Hydrolase</keyword>
<evidence type="ECO:0000256" key="1">
    <source>
        <dbReference type="ARBA" id="ARBA00010649"/>
    </source>
</evidence>
<dbReference type="SUPFAM" id="SSF55166">
    <property type="entry name" value="Hedgehog/DD-peptidase"/>
    <property type="match status" value="1"/>
</dbReference>
<dbReference type="Gene3D" id="3.30.1380.10">
    <property type="match status" value="1"/>
</dbReference>
<comment type="similarity">
    <text evidence="1 15">Belongs to the hedgehog family.</text>
</comment>
<reference evidence="19" key="1">
    <citation type="submission" date="2025-08" db="UniProtKB">
        <authorList>
            <consortium name="RefSeq"/>
        </authorList>
    </citation>
    <scope>IDENTIFICATION</scope>
</reference>
<evidence type="ECO:0000256" key="5">
    <source>
        <dbReference type="ARBA" id="ARBA00022679"/>
    </source>
</evidence>
<dbReference type="PANTHER" id="PTHR11889">
    <property type="entry name" value="HEDGEHOG"/>
    <property type="match status" value="1"/>
</dbReference>
<dbReference type="Pfam" id="PF01085">
    <property type="entry name" value="HH_signal"/>
    <property type="match status" value="1"/>
</dbReference>
<evidence type="ECO:0000256" key="15">
    <source>
        <dbReference type="RuleBase" id="RU280812"/>
    </source>
</evidence>
<evidence type="ECO:0000256" key="12">
    <source>
        <dbReference type="ARBA" id="ARBA00023139"/>
    </source>
</evidence>
<keyword evidence="9 15" id="KW-0068">Autocatalytic cleavage</keyword>
<evidence type="ECO:0000259" key="17">
    <source>
        <dbReference type="SMART" id="SM00306"/>
    </source>
</evidence>
<evidence type="ECO:0000256" key="8">
    <source>
        <dbReference type="ARBA" id="ARBA00022801"/>
    </source>
</evidence>
<dbReference type="Proteomes" id="UP001652625">
    <property type="component" value="Chromosome 11"/>
</dbReference>
<evidence type="ECO:0000256" key="6">
    <source>
        <dbReference type="ARBA" id="ARBA00022723"/>
    </source>
</evidence>
<dbReference type="PROSITE" id="PS50817">
    <property type="entry name" value="INTEIN_N_TER"/>
    <property type="match status" value="1"/>
</dbReference>
<keyword evidence="5" id="KW-0808">Transferase</keyword>
<evidence type="ECO:0000259" key="16">
    <source>
        <dbReference type="SMART" id="SM00305"/>
    </source>
</evidence>
<dbReference type="CDD" id="cd00081">
    <property type="entry name" value="Hint"/>
    <property type="match status" value="1"/>
</dbReference>
<dbReference type="Pfam" id="PF01079">
    <property type="entry name" value="Hint"/>
    <property type="match status" value="1"/>
</dbReference>
<dbReference type="SMART" id="SM00305">
    <property type="entry name" value="HintC"/>
    <property type="match status" value="1"/>
</dbReference>
<comment type="function">
    <molecule>Protein hedgehog N-product</molecule>
    <text evidence="15">The dually lipidated hedgehog protein N-product is a morphogen which is essential for a variety of patterning events during development.</text>
</comment>
<evidence type="ECO:0000256" key="9">
    <source>
        <dbReference type="ARBA" id="ARBA00022813"/>
    </source>
</evidence>
<comment type="catalytic activity">
    <reaction evidence="14">
        <text>glycyl-L-cysteinyl-[protein] + cholesterol + H(+) = [protein]-C-terminal glycyl cholesterol ester + N-terminal L-cysteinyl-[protein]</text>
        <dbReference type="Rhea" id="RHEA:59504"/>
        <dbReference type="Rhea" id="RHEA-COMP:12707"/>
        <dbReference type="Rhea" id="RHEA-COMP:15369"/>
        <dbReference type="Rhea" id="RHEA-COMP:15374"/>
        <dbReference type="ChEBI" id="CHEBI:15378"/>
        <dbReference type="ChEBI" id="CHEBI:16113"/>
        <dbReference type="ChEBI" id="CHEBI:65250"/>
        <dbReference type="ChEBI" id="CHEBI:143135"/>
        <dbReference type="ChEBI" id="CHEBI:143140"/>
    </reaction>
    <physiologicalReaction direction="left-to-right" evidence="14">
        <dbReference type="Rhea" id="RHEA:59505"/>
    </physiologicalReaction>
</comment>
<keyword evidence="11 15" id="KW-0472">Membrane</keyword>
<dbReference type="InterPro" id="IPR003586">
    <property type="entry name" value="Hint_dom_C"/>
</dbReference>
<dbReference type="PRINTS" id="PR00632">
    <property type="entry name" value="SONICHHOG"/>
</dbReference>
<keyword evidence="13" id="KW-0449">Lipoprotein</keyword>
<evidence type="ECO:0000256" key="11">
    <source>
        <dbReference type="ARBA" id="ARBA00023136"/>
    </source>
</evidence>
<feature type="domain" description="Hint" evidence="16">
    <location>
        <begin position="311"/>
        <end position="355"/>
    </location>
</feature>
<sequence>MSIQAVIASKIIYILGLILVIKVDYCYECGVGRRFGHALSTQPDIETHYPNAAETSELASGFFGKKLLKNDTSLRITINTQIIYQHHRLDSESRLATAVCTEALLLLSESVQHHWSGEYKLYVIEGYLSDVTKSRESLSLHLEGRAFDLRLANSDPKKPRLAPNDNKQLQRLAGLAYYQAKFSYVSVRHNHVHVSCRKNNKIEESKVYSRCFPETAYVRHKSGKKIMMRDLKVGDSVITMSPKGKILYSEVTMFLHKQKAVRVNDYIKITTMDGKNLVLSSHHLIFTLNQGAIYAKDVQPNTYITSFNLENKFFNKTRVSKISHVLEYGVYSPLTEEGTIVVNDVYVSCYAMFPNHRIADLTFSLWRFLSRYFKFILSYVESDTEYHWYPNILRRSVNFLNIFPYEL</sequence>
<evidence type="ECO:0000256" key="7">
    <source>
        <dbReference type="ARBA" id="ARBA00022729"/>
    </source>
</evidence>
<keyword evidence="12" id="KW-0564">Palmitate</keyword>
<keyword evidence="18" id="KW-1185">Reference proteome</keyword>
<keyword evidence="3 15" id="KW-1003">Cell membrane</keyword>
<name>A0ABM4CVN3_HYDVU</name>
<evidence type="ECO:0000256" key="10">
    <source>
        <dbReference type="ARBA" id="ARBA00022837"/>
    </source>
</evidence>
<dbReference type="PANTHER" id="PTHR11889:SF31">
    <property type="entry name" value="PROTEIN HEDGEHOG"/>
    <property type="match status" value="1"/>
</dbReference>
<feature type="domain" description="Hint" evidence="17">
    <location>
        <begin position="209"/>
        <end position="308"/>
    </location>
</feature>
<keyword evidence="7 15" id="KW-0732">Signal</keyword>
<evidence type="ECO:0000256" key="3">
    <source>
        <dbReference type="ARBA" id="ARBA00022475"/>
    </source>
</evidence>
<dbReference type="SMART" id="SM00306">
    <property type="entry name" value="HintN"/>
    <property type="match status" value="1"/>
</dbReference>
<evidence type="ECO:0000256" key="4">
    <source>
        <dbReference type="ARBA" id="ARBA00022670"/>
    </source>
</evidence>
<comment type="subcellular location">
    <molecule>Protein hedgehog N-product</molecule>
    <subcellularLocation>
        <location evidence="15">Cell membrane</location>
        <topology evidence="15">Lipid-anchor</topology>
    </subcellularLocation>
</comment>
<dbReference type="InterPro" id="IPR050387">
    <property type="entry name" value="Hedgehog_Signaling"/>
</dbReference>
<comment type="function">
    <molecule>Protein hedgehog</molecule>
    <text evidence="15">The C-terminal part of the hedgehog protein precursor displays an autoproteolysis activity that results in the cleavage of the full-length protein into two parts (N-product and C-product). In addition, the C-terminal part displays a cholesterol transferase activity that results by the covalent attachment of a cholesterol moiety to the C-terminal of the newly generated N-product.</text>
</comment>
<dbReference type="RefSeq" id="XP_065666000.1">
    <property type="nucleotide sequence ID" value="XM_065809928.1"/>
</dbReference>
<evidence type="ECO:0000256" key="2">
    <source>
        <dbReference type="ARBA" id="ARBA00022473"/>
    </source>
</evidence>
<evidence type="ECO:0000313" key="18">
    <source>
        <dbReference type="Proteomes" id="UP001652625"/>
    </source>
</evidence>
<keyword evidence="10" id="KW-0106">Calcium</keyword>
<dbReference type="InterPro" id="IPR009045">
    <property type="entry name" value="Zn_M74/Hedgehog-like"/>
</dbReference>
<evidence type="ECO:0000256" key="14">
    <source>
        <dbReference type="ARBA" id="ARBA00048589"/>
    </source>
</evidence>
<accession>A0ABM4CVN3</accession>
<keyword evidence="4 15" id="KW-0645">Protease</keyword>
<dbReference type="Gene3D" id="2.170.16.10">
    <property type="entry name" value="Hedgehog/Intein (Hint) domain"/>
    <property type="match status" value="1"/>
</dbReference>
<dbReference type="InterPro" id="IPR001657">
    <property type="entry name" value="Hedgehog"/>
</dbReference>
<keyword evidence="2 15" id="KW-0217">Developmental protein</keyword>
<keyword evidence="6" id="KW-0479">Metal-binding</keyword>
<evidence type="ECO:0000256" key="13">
    <source>
        <dbReference type="ARBA" id="ARBA00023288"/>
    </source>
</evidence>
<dbReference type="SUPFAM" id="SSF51294">
    <property type="entry name" value="Hedgehog/intein (Hint) domain"/>
    <property type="match status" value="1"/>
</dbReference>
<dbReference type="InterPro" id="IPR000320">
    <property type="entry name" value="Hedgehog_signalling_dom"/>
</dbReference>
<dbReference type="InterPro" id="IPR036844">
    <property type="entry name" value="Hint_dom_sf"/>
</dbReference>
<keyword evidence="15" id="KW-0333">Golgi apparatus</keyword>
<gene>
    <name evidence="19" type="primary">LOC100208897</name>
</gene>
<proteinExistence type="inferred from homology"/>
<dbReference type="GeneID" id="100208897"/>
<organism evidence="18 19">
    <name type="scientific">Hydra vulgaris</name>
    <name type="common">Hydra</name>
    <name type="synonym">Hydra attenuata</name>
    <dbReference type="NCBI Taxonomy" id="6087"/>
    <lineage>
        <taxon>Eukaryota</taxon>
        <taxon>Metazoa</taxon>
        <taxon>Cnidaria</taxon>
        <taxon>Hydrozoa</taxon>
        <taxon>Hydroidolina</taxon>
        <taxon>Anthoathecata</taxon>
        <taxon>Aplanulata</taxon>
        <taxon>Hydridae</taxon>
        <taxon>Hydra</taxon>
    </lineage>
</organism>